<dbReference type="EMBL" id="BAAADN010000024">
    <property type="protein sequence ID" value="GAA0459944.1"/>
    <property type="molecule type" value="Genomic_DNA"/>
</dbReference>
<dbReference type="AlphaFoldDB" id="A0AAV3SFL9"/>
<dbReference type="Proteomes" id="UP001500962">
    <property type="component" value="Unassembled WGS sequence"/>
</dbReference>
<evidence type="ECO:0000313" key="1">
    <source>
        <dbReference type="EMBL" id="GAA0459944.1"/>
    </source>
</evidence>
<reference evidence="1" key="2">
    <citation type="submission" date="2023-12" db="EMBL/GenBank/DDBJ databases">
        <authorList>
            <person name="Sun Q."/>
            <person name="Inoue M."/>
        </authorList>
    </citation>
    <scope>NUCLEOTIDE SEQUENCE</scope>
    <source>
        <strain evidence="1">JCM 12289</strain>
    </source>
</reference>
<name>A0AAV3SFL9_HALDO</name>
<dbReference type="Pfam" id="PF20126">
    <property type="entry name" value="TumE"/>
    <property type="match status" value="1"/>
</dbReference>
<sequence>MSDNDNKRSDDSLPSGRLDVPTLKTLAQRATTHSLVNEWEFDPSSLSPRMLRLFLDADSYPTDVTNVRIDIRWFTSGDYSFHYLEEYEETTDPYQCRWDRHPKTSAPRMHFHPPPNAGSAESGSLESHHLAVLFSVLDWVSERVQHLHTD</sequence>
<protein>
    <submittedName>
        <fullName evidence="1">Uncharacterized protein</fullName>
    </submittedName>
</protein>
<organism evidence="1 2">
    <name type="scientific">Halococcus dombrowskii</name>
    <dbReference type="NCBI Taxonomy" id="179637"/>
    <lineage>
        <taxon>Archaea</taxon>
        <taxon>Methanobacteriati</taxon>
        <taxon>Methanobacteriota</taxon>
        <taxon>Stenosarchaea group</taxon>
        <taxon>Halobacteria</taxon>
        <taxon>Halobacteriales</taxon>
        <taxon>Halococcaceae</taxon>
        <taxon>Halococcus</taxon>
    </lineage>
</organism>
<reference evidence="1" key="1">
    <citation type="journal article" date="2014" name="Int. J. Syst. Evol. Microbiol.">
        <title>Complete genome sequence of Corynebacterium casei LMG S-19264T (=DSM 44701T), isolated from a smear-ripened cheese.</title>
        <authorList>
            <consortium name="US DOE Joint Genome Institute (JGI-PGF)"/>
            <person name="Walter F."/>
            <person name="Albersmeier A."/>
            <person name="Kalinowski J."/>
            <person name="Ruckert C."/>
        </authorList>
    </citation>
    <scope>NUCLEOTIDE SEQUENCE</scope>
    <source>
        <strain evidence="1">JCM 12289</strain>
    </source>
</reference>
<dbReference type="InterPro" id="IPR045397">
    <property type="entry name" value="TumE-like"/>
</dbReference>
<proteinExistence type="predicted"/>
<comment type="caution">
    <text evidence="1">The sequence shown here is derived from an EMBL/GenBank/DDBJ whole genome shotgun (WGS) entry which is preliminary data.</text>
</comment>
<accession>A0AAV3SFL9</accession>
<evidence type="ECO:0000313" key="2">
    <source>
        <dbReference type="Proteomes" id="UP001500962"/>
    </source>
</evidence>
<gene>
    <name evidence="1" type="ORF">GCM10008985_15420</name>
</gene>